<keyword evidence="4" id="KW-1185">Reference proteome</keyword>
<dbReference type="InterPro" id="IPR003673">
    <property type="entry name" value="CoA-Trfase_fam_III"/>
</dbReference>
<comment type="caution">
    <text evidence="3">The sequence shown here is derived from an EMBL/GenBank/DDBJ whole genome shotgun (WGS) entry which is preliminary data.</text>
</comment>
<reference evidence="3" key="1">
    <citation type="journal article" date="2014" name="Int. J. Syst. Evol. Microbiol.">
        <title>Complete genome sequence of Corynebacterium casei LMG S-19264T (=DSM 44701T), isolated from a smear-ripened cheese.</title>
        <authorList>
            <consortium name="US DOE Joint Genome Institute (JGI-PGF)"/>
            <person name="Walter F."/>
            <person name="Albersmeier A."/>
            <person name="Kalinowski J."/>
            <person name="Ruckert C."/>
        </authorList>
    </citation>
    <scope>NUCLEOTIDE SEQUENCE</scope>
    <source>
        <strain evidence="3">CGMCC 4.7368</strain>
    </source>
</reference>
<dbReference type="InterPro" id="IPR050509">
    <property type="entry name" value="CoA-transferase_III"/>
</dbReference>
<dbReference type="PANTHER" id="PTHR48228">
    <property type="entry name" value="SUCCINYL-COA--D-CITRAMALATE COA-TRANSFERASE"/>
    <property type="match status" value="1"/>
</dbReference>
<dbReference type="InterPro" id="IPR023606">
    <property type="entry name" value="CoA-Trfase_III_dom_1_sf"/>
</dbReference>
<dbReference type="Pfam" id="PF02515">
    <property type="entry name" value="CoA_transf_3"/>
    <property type="match status" value="1"/>
</dbReference>
<dbReference type="Gene3D" id="3.40.50.10540">
    <property type="entry name" value="Crotonobetainyl-coa:carnitine coa-transferase, domain 1"/>
    <property type="match status" value="1"/>
</dbReference>
<evidence type="ECO:0000313" key="4">
    <source>
        <dbReference type="Proteomes" id="UP000646523"/>
    </source>
</evidence>
<comment type="similarity">
    <text evidence="1">Belongs to the CoA-transferase III family.</text>
</comment>
<evidence type="ECO:0000256" key="2">
    <source>
        <dbReference type="ARBA" id="ARBA00022679"/>
    </source>
</evidence>
<keyword evidence="2 3" id="KW-0808">Transferase</keyword>
<accession>A0A917ZAJ4</accession>
<gene>
    <name evidence="3" type="ORF">GCM10012289_64630</name>
</gene>
<name>A0A917ZAJ4_9ACTN</name>
<dbReference type="EMBL" id="BMNH01000029">
    <property type="protein sequence ID" value="GGO79711.1"/>
    <property type="molecule type" value="Genomic_DNA"/>
</dbReference>
<dbReference type="PANTHER" id="PTHR48228:SF6">
    <property type="entry name" value="L-CARNITINE COA-TRANSFERASE"/>
    <property type="match status" value="1"/>
</dbReference>
<dbReference type="SUPFAM" id="SSF89796">
    <property type="entry name" value="CoA-transferase family III (CaiB/BaiF)"/>
    <property type="match status" value="1"/>
</dbReference>
<dbReference type="Gene3D" id="3.30.1540.10">
    <property type="entry name" value="formyl-coa transferase, domain 3"/>
    <property type="match status" value="1"/>
</dbReference>
<evidence type="ECO:0000313" key="3">
    <source>
        <dbReference type="EMBL" id="GGO79711.1"/>
    </source>
</evidence>
<dbReference type="AlphaFoldDB" id="A0A917ZAJ4"/>
<proteinExistence type="inferred from homology"/>
<dbReference type="GO" id="GO:0016740">
    <property type="term" value="F:transferase activity"/>
    <property type="evidence" value="ECO:0007669"/>
    <property type="project" value="UniProtKB-KW"/>
</dbReference>
<dbReference type="InterPro" id="IPR044855">
    <property type="entry name" value="CoA-Trfase_III_dom3_sf"/>
</dbReference>
<reference evidence="3" key="2">
    <citation type="submission" date="2020-09" db="EMBL/GenBank/DDBJ databases">
        <authorList>
            <person name="Sun Q."/>
            <person name="Zhou Y."/>
        </authorList>
    </citation>
    <scope>NUCLEOTIDE SEQUENCE</scope>
    <source>
        <strain evidence="3">CGMCC 4.7368</strain>
    </source>
</reference>
<sequence length="394" mass="42605">MSVDTPTDEGGRPSNGSLEGLRVVEVATMLAAPFSGMLLADHGADVVKVEMPEVGDGIRQWGHRKGDVALYWKVLARNKRTVTLDLHEEAGRERLRHLLADADVLIENFRPGTLERWGLSPNGLRAANERLVVLRVSGWGQDGPYADRPGFGTLVEAFSGFAHINGWPDRPPTLPPFGLADSMAGMIGAFGILCALRERDRSGRGQVIDLALYEPMLAALGSLVIDYDQQGIVQDRMGNRTPFSAPRNAYQGSDGGWFAISASNQNTATRLLTTIGRPELLDDPRFATNTVRTAHQDELDQVISAWAALRTRDEAIADLNAGGVPVAPVNSVADIVGNEHVVARGSLIRVADDELGEALVQAPVPRLCDTPGQVRFLGRPLGSDDDQWTGGLWR</sequence>
<evidence type="ECO:0000256" key="1">
    <source>
        <dbReference type="ARBA" id="ARBA00008383"/>
    </source>
</evidence>
<organism evidence="3 4">
    <name type="scientific">Nonomuraea cavernae</name>
    <dbReference type="NCBI Taxonomy" id="2045107"/>
    <lineage>
        <taxon>Bacteria</taxon>
        <taxon>Bacillati</taxon>
        <taxon>Actinomycetota</taxon>
        <taxon>Actinomycetes</taxon>
        <taxon>Streptosporangiales</taxon>
        <taxon>Streptosporangiaceae</taxon>
        <taxon>Nonomuraea</taxon>
    </lineage>
</organism>
<protein>
    <submittedName>
        <fullName evidence="3">CoA transferase</fullName>
    </submittedName>
</protein>
<dbReference type="RefSeq" id="WP_189127999.1">
    <property type="nucleotide sequence ID" value="NZ_BMNH01000029.1"/>
</dbReference>
<dbReference type="Proteomes" id="UP000646523">
    <property type="component" value="Unassembled WGS sequence"/>
</dbReference>